<evidence type="ECO:0000313" key="3">
    <source>
        <dbReference type="Proteomes" id="UP000001401"/>
    </source>
</evidence>
<evidence type="ECO:0000313" key="2">
    <source>
        <dbReference type="EMBL" id="ADU30305.1"/>
    </source>
</evidence>
<organism evidence="2 3">
    <name type="scientific">Evansella cellulosilytica (strain ATCC 21833 / DSM 2522 / FERM P-1141 / JCM 9156 / N-4)</name>
    <name type="common">Bacillus cellulosilyticus</name>
    <dbReference type="NCBI Taxonomy" id="649639"/>
    <lineage>
        <taxon>Bacteria</taxon>
        <taxon>Bacillati</taxon>
        <taxon>Bacillota</taxon>
        <taxon>Bacilli</taxon>
        <taxon>Bacillales</taxon>
        <taxon>Bacillaceae</taxon>
        <taxon>Evansella</taxon>
    </lineage>
</organism>
<keyword evidence="3" id="KW-1185">Reference proteome</keyword>
<dbReference type="OrthoDB" id="1550913at2"/>
<dbReference type="Proteomes" id="UP000001401">
    <property type="component" value="Chromosome"/>
</dbReference>
<dbReference type="PROSITE" id="PS51340">
    <property type="entry name" value="MOSC"/>
    <property type="match status" value="1"/>
</dbReference>
<dbReference type="InterPro" id="IPR005302">
    <property type="entry name" value="MoCF_Sase_C"/>
</dbReference>
<dbReference type="eggNOG" id="COG2258">
    <property type="taxonomic scope" value="Bacteria"/>
</dbReference>
<feature type="domain" description="MOSC" evidence="1">
    <location>
        <begin position="19"/>
        <end position="144"/>
    </location>
</feature>
<protein>
    <submittedName>
        <fullName evidence="2">MOSC domain containing protein</fullName>
    </submittedName>
</protein>
<dbReference type="AlphaFoldDB" id="E6U0Z3"/>
<dbReference type="KEGG" id="bco:Bcell_2043"/>
<evidence type="ECO:0000259" key="1">
    <source>
        <dbReference type="PROSITE" id="PS51340"/>
    </source>
</evidence>
<dbReference type="GO" id="GO:0030170">
    <property type="term" value="F:pyridoxal phosphate binding"/>
    <property type="evidence" value="ECO:0007669"/>
    <property type="project" value="InterPro"/>
</dbReference>
<dbReference type="GO" id="GO:0030151">
    <property type="term" value="F:molybdenum ion binding"/>
    <property type="evidence" value="ECO:0007669"/>
    <property type="project" value="InterPro"/>
</dbReference>
<proteinExistence type="predicted"/>
<dbReference type="STRING" id="649639.Bcell_2043"/>
<accession>E6U0Z3</accession>
<dbReference type="RefSeq" id="WP_013488641.1">
    <property type="nucleotide sequence ID" value="NC_014829.1"/>
</dbReference>
<name>E6U0Z3_EVAC2</name>
<dbReference type="SUPFAM" id="SSF50800">
    <property type="entry name" value="PK beta-barrel domain-like"/>
    <property type="match status" value="1"/>
</dbReference>
<reference evidence="2 3" key="1">
    <citation type="submission" date="2010-12" db="EMBL/GenBank/DDBJ databases">
        <title>Complete sequence of Bacillus cellulosilyticus DSM 2522.</title>
        <authorList>
            <consortium name="US DOE Joint Genome Institute"/>
            <person name="Lucas S."/>
            <person name="Copeland A."/>
            <person name="Lapidus A."/>
            <person name="Cheng J.-F."/>
            <person name="Bruce D."/>
            <person name="Goodwin L."/>
            <person name="Pitluck S."/>
            <person name="Chertkov O."/>
            <person name="Detter J.C."/>
            <person name="Han C."/>
            <person name="Tapia R."/>
            <person name="Land M."/>
            <person name="Hauser L."/>
            <person name="Jeffries C."/>
            <person name="Kyrpides N."/>
            <person name="Ivanova N."/>
            <person name="Mikhailova N."/>
            <person name="Brumm P."/>
            <person name="Mead D."/>
            <person name="Woyke T."/>
        </authorList>
    </citation>
    <scope>NUCLEOTIDE SEQUENCE [LARGE SCALE GENOMIC DNA]</scope>
    <source>
        <strain evidence="3">ATCC 21833 / DSM 2522 / FERM P-1141 / JCM 9156 / N-4</strain>
    </source>
</reference>
<dbReference type="EMBL" id="CP002394">
    <property type="protein sequence ID" value="ADU30305.1"/>
    <property type="molecule type" value="Genomic_DNA"/>
</dbReference>
<dbReference type="InterPro" id="IPR011037">
    <property type="entry name" value="Pyrv_Knase-like_insert_dom_sf"/>
</dbReference>
<dbReference type="HOGENOM" id="CLU_104911_2_0_9"/>
<gene>
    <name evidence="2" type="ordered locus">Bcell_2043</name>
</gene>
<dbReference type="Pfam" id="PF03473">
    <property type="entry name" value="MOSC"/>
    <property type="match status" value="1"/>
</dbReference>
<dbReference type="InterPro" id="IPR052716">
    <property type="entry name" value="MOSC_domain"/>
</dbReference>
<dbReference type="GO" id="GO:0003824">
    <property type="term" value="F:catalytic activity"/>
    <property type="evidence" value="ECO:0007669"/>
    <property type="project" value="InterPro"/>
</dbReference>
<dbReference type="Gene3D" id="2.40.33.20">
    <property type="entry name" value="PK beta-barrel domain-like"/>
    <property type="match status" value="1"/>
</dbReference>
<dbReference type="PANTHER" id="PTHR36930:SF1">
    <property type="entry name" value="MOSC DOMAIN-CONTAINING PROTEIN"/>
    <property type="match status" value="1"/>
</dbReference>
<dbReference type="PANTHER" id="PTHR36930">
    <property type="entry name" value="METAL-SULFUR CLUSTER BIOSYNTHESIS PROTEINS YUAD-RELATED"/>
    <property type="match status" value="1"/>
</dbReference>
<sequence>MTGKVQKIWIKRMAGGPMDEVDEAILIKEKGIVHNADQGGKRQVTFLEEDVWSKLMDELNANLDPATRRANFLVKGINLKNSRGKILQIGECEVKIHGETKPCRQMDEALPGLKDAMFPDWGGGAFGTIISGGKVKQGDEIVFK</sequence>